<dbReference type="NCBIfam" id="TIGR00229">
    <property type="entry name" value="sensory_box"/>
    <property type="match status" value="1"/>
</dbReference>
<keyword evidence="5 9" id="KW-0418">Kinase</keyword>
<dbReference type="RefSeq" id="WP_013559116.1">
    <property type="nucleotide sequence ID" value="NC_014960.1"/>
</dbReference>
<dbReference type="EMBL" id="AP012029">
    <property type="protein sequence ID" value="BAJ62722.1"/>
    <property type="molecule type" value="Genomic_DNA"/>
</dbReference>
<dbReference type="SMART" id="SM00387">
    <property type="entry name" value="HATPase_c"/>
    <property type="match status" value="1"/>
</dbReference>
<dbReference type="FunFam" id="3.30.565.10:FF:000006">
    <property type="entry name" value="Sensor histidine kinase WalK"/>
    <property type="match status" value="1"/>
</dbReference>
<evidence type="ECO:0000256" key="3">
    <source>
        <dbReference type="ARBA" id="ARBA00022553"/>
    </source>
</evidence>
<dbReference type="GO" id="GO:0000155">
    <property type="term" value="F:phosphorelay sensor kinase activity"/>
    <property type="evidence" value="ECO:0007669"/>
    <property type="project" value="InterPro"/>
</dbReference>
<keyword evidence="4" id="KW-0808">Transferase</keyword>
<dbReference type="Gene3D" id="3.30.565.10">
    <property type="entry name" value="Histidine kinase-like ATPase, C-terminal domain"/>
    <property type="match status" value="1"/>
</dbReference>
<dbReference type="PROSITE" id="PS50112">
    <property type="entry name" value="PAS"/>
    <property type="match status" value="1"/>
</dbReference>
<dbReference type="STRING" id="926569.ANT_06880"/>
<comment type="catalytic activity">
    <reaction evidence="1">
        <text>ATP + protein L-histidine = ADP + protein N-phospho-L-histidine.</text>
        <dbReference type="EC" id="2.7.13.3"/>
    </reaction>
</comment>
<dbReference type="HOGENOM" id="CLU_515495_0_0_0"/>
<dbReference type="KEGG" id="atm:ANT_06880"/>
<dbReference type="Gene3D" id="3.30.450.40">
    <property type="match status" value="1"/>
</dbReference>
<dbReference type="InterPro" id="IPR003594">
    <property type="entry name" value="HATPase_dom"/>
</dbReference>
<dbReference type="AlphaFoldDB" id="E8N2B6"/>
<dbReference type="Proteomes" id="UP000008922">
    <property type="component" value="Chromosome"/>
</dbReference>
<dbReference type="eggNOG" id="COG2203">
    <property type="taxonomic scope" value="Bacteria"/>
</dbReference>
<evidence type="ECO:0000313" key="9">
    <source>
        <dbReference type="EMBL" id="BAJ62722.1"/>
    </source>
</evidence>
<evidence type="ECO:0000256" key="4">
    <source>
        <dbReference type="ARBA" id="ARBA00022679"/>
    </source>
</evidence>
<evidence type="ECO:0000259" key="7">
    <source>
        <dbReference type="PROSITE" id="PS50109"/>
    </source>
</evidence>
<feature type="domain" description="Histidine kinase" evidence="7">
    <location>
        <begin position="301"/>
        <end position="518"/>
    </location>
</feature>
<keyword evidence="3" id="KW-0597">Phosphoprotein</keyword>
<dbReference type="InterPro" id="IPR000014">
    <property type="entry name" value="PAS"/>
</dbReference>
<dbReference type="InterPro" id="IPR035965">
    <property type="entry name" value="PAS-like_dom_sf"/>
</dbReference>
<protein>
    <recommendedName>
        <fullName evidence="2">histidine kinase</fullName>
        <ecNumber evidence="2">2.7.13.3</ecNumber>
    </recommendedName>
</protein>
<dbReference type="OrthoDB" id="9777816at2"/>
<keyword evidence="10" id="KW-1185">Reference proteome</keyword>
<dbReference type="CDD" id="cd00075">
    <property type="entry name" value="HATPase"/>
    <property type="match status" value="1"/>
</dbReference>
<dbReference type="PROSITE" id="PS50109">
    <property type="entry name" value="HIS_KIN"/>
    <property type="match status" value="1"/>
</dbReference>
<dbReference type="SUPFAM" id="SSF55874">
    <property type="entry name" value="ATPase domain of HSP90 chaperone/DNA topoisomerase II/histidine kinase"/>
    <property type="match status" value="1"/>
</dbReference>
<dbReference type="eggNOG" id="COG2205">
    <property type="taxonomic scope" value="Bacteria"/>
</dbReference>
<dbReference type="Pfam" id="PF00512">
    <property type="entry name" value="HisKA"/>
    <property type="match status" value="1"/>
</dbReference>
<dbReference type="SMART" id="SM00388">
    <property type="entry name" value="HisKA"/>
    <property type="match status" value="1"/>
</dbReference>
<dbReference type="Pfam" id="PF02518">
    <property type="entry name" value="HATPase_c"/>
    <property type="match status" value="1"/>
</dbReference>
<dbReference type="SUPFAM" id="SSF55781">
    <property type="entry name" value="GAF domain-like"/>
    <property type="match status" value="1"/>
</dbReference>
<dbReference type="CDD" id="cd00082">
    <property type="entry name" value="HisKA"/>
    <property type="match status" value="1"/>
</dbReference>
<dbReference type="InterPro" id="IPR036890">
    <property type="entry name" value="HATPase_C_sf"/>
</dbReference>
<dbReference type="InterPro" id="IPR029016">
    <property type="entry name" value="GAF-like_dom_sf"/>
</dbReference>
<sequence length="528" mass="59021">MDETSRTTLELLYNISRELTSDLDLRTVLSRVLMLSSRHVGAERASIIVLDGNQAVEGALIVNDLLLERSVEHWNNVLQDGLAGWVFRNRQAVMLSDTSQDERWAQRPDDAVSRTGAKSAICVPVMAREQVVGILTIVHPRPHFFNQEHLALVQSIADQAGIAIYNARLYDSLQAVTRRYRELFDDSIDPICITGLNGQILESNRQAIALTGYPAEVLVGKTMQELLKLPAEWLKDHVETLGAGQTLHQEALLWTASLSTVPVEVHVRKVAFPNGDVLQWILQDITERKQLDALRDDLMAMVYHDLRSPLSNIISSLEMLNMLLPVSDDENLRALLSIAIRSTGRMQRLINTLLDIYRLEAGQPITSRAMTEIAPLVYEAVDTILPVAENKGQQVDVQIEPNLPPLNIDADMIRRVLINLLDNATKYTLFKGKITLSVYRKGERVEFAVRDNGPGIPPDALEVIFDKFARLQSERFPKGIGLGLAFCRLAVRSHGGEIWVESKLNEGSCFTFALPIPQTEDGLSMKNN</sequence>
<keyword evidence="6" id="KW-0902">Two-component regulatory system</keyword>
<dbReference type="InterPro" id="IPR003018">
    <property type="entry name" value="GAF"/>
</dbReference>
<name>E8N2B6_ANATU</name>
<dbReference type="InterPro" id="IPR004358">
    <property type="entry name" value="Sig_transdc_His_kin-like_C"/>
</dbReference>
<dbReference type="PANTHER" id="PTHR43047">
    <property type="entry name" value="TWO-COMPONENT HISTIDINE PROTEIN KINASE"/>
    <property type="match status" value="1"/>
</dbReference>
<organism evidence="9 10">
    <name type="scientific">Anaerolinea thermophila (strain DSM 14523 / JCM 11388 / NBRC 100420 / UNI-1)</name>
    <dbReference type="NCBI Taxonomy" id="926569"/>
    <lineage>
        <taxon>Bacteria</taxon>
        <taxon>Bacillati</taxon>
        <taxon>Chloroflexota</taxon>
        <taxon>Anaerolineae</taxon>
        <taxon>Anaerolineales</taxon>
        <taxon>Anaerolineaceae</taxon>
        <taxon>Anaerolinea</taxon>
    </lineage>
</organism>
<dbReference type="Pfam" id="PF13185">
    <property type="entry name" value="GAF_2"/>
    <property type="match status" value="1"/>
</dbReference>
<evidence type="ECO:0000256" key="6">
    <source>
        <dbReference type="ARBA" id="ARBA00023012"/>
    </source>
</evidence>
<dbReference type="GO" id="GO:0009927">
    <property type="term" value="F:histidine phosphotransfer kinase activity"/>
    <property type="evidence" value="ECO:0007669"/>
    <property type="project" value="TreeGrafter"/>
</dbReference>
<gene>
    <name evidence="9" type="ordered locus">ANT_06880</name>
</gene>
<dbReference type="Gene3D" id="1.10.287.130">
    <property type="match status" value="1"/>
</dbReference>
<evidence type="ECO:0000259" key="8">
    <source>
        <dbReference type="PROSITE" id="PS50112"/>
    </source>
</evidence>
<dbReference type="InParanoid" id="E8N2B6"/>
<dbReference type="InterPro" id="IPR005467">
    <property type="entry name" value="His_kinase_dom"/>
</dbReference>
<feature type="domain" description="PAS" evidence="8">
    <location>
        <begin position="176"/>
        <end position="227"/>
    </location>
</feature>
<dbReference type="InterPro" id="IPR003661">
    <property type="entry name" value="HisK_dim/P_dom"/>
</dbReference>
<proteinExistence type="predicted"/>
<evidence type="ECO:0000256" key="2">
    <source>
        <dbReference type="ARBA" id="ARBA00012438"/>
    </source>
</evidence>
<evidence type="ECO:0000256" key="1">
    <source>
        <dbReference type="ARBA" id="ARBA00000085"/>
    </source>
</evidence>
<dbReference type="Pfam" id="PF13426">
    <property type="entry name" value="PAS_9"/>
    <property type="match status" value="1"/>
</dbReference>
<evidence type="ECO:0000256" key="5">
    <source>
        <dbReference type="ARBA" id="ARBA00022777"/>
    </source>
</evidence>
<evidence type="ECO:0000313" key="10">
    <source>
        <dbReference type="Proteomes" id="UP000008922"/>
    </source>
</evidence>
<accession>E8N2B6</accession>
<dbReference type="Gene3D" id="3.30.450.20">
    <property type="entry name" value="PAS domain"/>
    <property type="match status" value="1"/>
</dbReference>
<dbReference type="CDD" id="cd00130">
    <property type="entry name" value="PAS"/>
    <property type="match status" value="1"/>
</dbReference>
<dbReference type="SMART" id="SM00091">
    <property type="entry name" value="PAS"/>
    <property type="match status" value="1"/>
</dbReference>
<dbReference type="SUPFAM" id="SSF47384">
    <property type="entry name" value="Homodimeric domain of signal transducing histidine kinase"/>
    <property type="match status" value="1"/>
</dbReference>
<dbReference type="GO" id="GO:0005886">
    <property type="term" value="C:plasma membrane"/>
    <property type="evidence" value="ECO:0007669"/>
    <property type="project" value="TreeGrafter"/>
</dbReference>
<dbReference type="PRINTS" id="PR00344">
    <property type="entry name" value="BCTRLSENSOR"/>
</dbReference>
<dbReference type="EC" id="2.7.13.3" evidence="2"/>
<reference evidence="9 10" key="1">
    <citation type="submission" date="2010-12" db="EMBL/GenBank/DDBJ databases">
        <title>Whole genome sequence of Anaerolinea thermophila UNI-1.</title>
        <authorList>
            <person name="Narita-Yamada S."/>
            <person name="Kishi E."/>
            <person name="Watanabe Y."/>
            <person name="Takasaki K."/>
            <person name="Ankai A."/>
            <person name="Oguchi A."/>
            <person name="Fukui S."/>
            <person name="Takahashi M."/>
            <person name="Yashiro I."/>
            <person name="Hosoyama A."/>
            <person name="Sekiguchi Y."/>
            <person name="Hanada S."/>
            <person name="Fujita N."/>
        </authorList>
    </citation>
    <scope>NUCLEOTIDE SEQUENCE [LARGE SCALE GENOMIC DNA]</scope>
    <source>
        <strain evidence="10">DSM 14523 / JCM 11388 / NBRC 100420 / UNI-1</strain>
    </source>
</reference>
<dbReference type="SUPFAM" id="SSF55785">
    <property type="entry name" value="PYP-like sensor domain (PAS domain)"/>
    <property type="match status" value="1"/>
</dbReference>
<dbReference type="PANTHER" id="PTHR43047:SF72">
    <property type="entry name" value="OSMOSENSING HISTIDINE PROTEIN KINASE SLN1"/>
    <property type="match status" value="1"/>
</dbReference>
<dbReference type="SMART" id="SM00065">
    <property type="entry name" value="GAF"/>
    <property type="match status" value="1"/>
</dbReference>
<dbReference type="InterPro" id="IPR036097">
    <property type="entry name" value="HisK_dim/P_sf"/>
</dbReference>